<comment type="caution">
    <text evidence="5">The sequence shown here is derived from an EMBL/GenBank/DDBJ whole genome shotgun (WGS) entry which is preliminary data.</text>
</comment>
<keyword evidence="2" id="KW-0238">DNA-binding</keyword>
<dbReference type="Pfam" id="PF12833">
    <property type="entry name" value="HTH_18"/>
    <property type="match status" value="1"/>
</dbReference>
<accession>A0A7W7KB53</accession>
<evidence type="ECO:0000313" key="5">
    <source>
        <dbReference type="EMBL" id="MBB4859350.1"/>
    </source>
</evidence>
<keyword evidence="6" id="KW-1185">Reference proteome</keyword>
<dbReference type="GO" id="GO:0003700">
    <property type="term" value="F:DNA-binding transcription factor activity"/>
    <property type="evidence" value="ECO:0007669"/>
    <property type="project" value="InterPro"/>
</dbReference>
<sequence>MTMPSANDGAPASALYASASLDCAAAQPVTMLESSVSVGWNALLLDHVEGVGQSDVFETHATTDLTLVTAIGGRHRVEAYGCGTWHAAIYEPGAAGMTPPGQTARLRWEALGSSRRFEMIHLYLPQAIVNETCEEYRRRGQRTHDRPLDALVFNDPTVAQLSRALLVAMHANAPDLYADQVARAMALHLLATHSPWLDIAADDRDPGTISDDRLARVIEYMSANLDRSLTVLELAREAGISVHHFSRRFRKQTGRTPCGFLTDLRFDLARRLLWTTDLPIGEIGLKCGYTQAAAFSAAFQRRYGKTPSAEREQGGDDRKSK</sequence>
<dbReference type="AlphaFoldDB" id="A0A7W7KB53"/>
<keyword evidence="1" id="KW-0805">Transcription regulation</keyword>
<dbReference type="Gene3D" id="1.10.10.60">
    <property type="entry name" value="Homeodomain-like"/>
    <property type="match status" value="2"/>
</dbReference>
<gene>
    <name evidence="5" type="ORF">HNO88_002679</name>
</gene>
<proteinExistence type="predicted"/>
<dbReference type="RefSeq" id="WP_221420009.1">
    <property type="nucleotide sequence ID" value="NZ_JACHLR010000011.1"/>
</dbReference>
<evidence type="ECO:0000313" key="6">
    <source>
        <dbReference type="Proteomes" id="UP000555448"/>
    </source>
</evidence>
<dbReference type="InterPro" id="IPR018060">
    <property type="entry name" value="HTH_AraC"/>
</dbReference>
<evidence type="ECO:0000256" key="3">
    <source>
        <dbReference type="ARBA" id="ARBA00023163"/>
    </source>
</evidence>
<evidence type="ECO:0000256" key="1">
    <source>
        <dbReference type="ARBA" id="ARBA00023015"/>
    </source>
</evidence>
<dbReference type="SMART" id="SM00342">
    <property type="entry name" value="HTH_ARAC"/>
    <property type="match status" value="1"/>
</dbReference>
<dbReference type="GO" id="GO:0043565">
    <property type="term" value="F:sequence-specific DNA binding"/>
    <property type="evidence" value="ECO:0007669"/>
    <property type="project" value="InterPro"/>
</dbReference>
<dbReference type="PANTHER" id="PTHR46796:SF6">
    <property type="entry name" value="ARAC SUBFAMILY"/>
    <property type="match status" value="1"/>
</dbReference>
<dbReference type="Proteomes" id="UP000555448">
    <property type="component" value="Unassembled WGS sequence"/>
</dbReference>
<evidence type="ECO:0000256" key="2">
    <source>
        <dbReference type="ARBA" id="ARBA00023125"/>
    </source>
</evidence>
<name>A0A7W7KB53_9SPHN</name>
<protein>
    <submittedName>
        <fullName evidence="5">AraC family transcriptional regulator</fullName>
    </submittedName>
</protein>
<dbReference type="EMBL" id="JACHLR010000011">
    <property type="protein sequence ID" value="MBB4859350.1"/>
    <property type="molecule type" value="Genomic_DNA"/>
</dbReference>
<dbReference type="SUPFAM" id="SSF46689">
    <property type="entry name" value="Homeodomain-like"/>
    <property type="match status" value="2"/>
</dbReference>
<dbReference type="InterPro" id="IPR009057">
    <property type="entry name" value="Homeodomain-like_sf"/>
</dbReference>
<dbReference type="PROSITE" id="PS01124">
    <property type="entry name" value="HTH_ARAC_FAMILY_2"/>
    <property type="match status" value="1"/>
</dbReference>
<organism evidence="5 6">
    <name type="scientific">Novosphingobium chloroacetimidivorans</name>
    <dbReference type="NCBI Taxonomy" id="1428314"/>
    <lineage>
        <taxon>Bacteria</taxon>
        <taxon>Pseudomonadati</taxon>
        <taxon>Pseudomonadota</taxon>
        <taxon>Alphaproteobacteria</taxon>
        <taxon>Sphingomonadales</taxon>
        <taxon>Sphingomonadaceae</taxon>
        <taxon>Novosphingobium</taxon>
    </lineage>
</organism>
<dbReference type="PANTHER" id="PTHR46796">
    <property type="entry name" value="HTH-TYPE TRANSCRIPTIONAL ACTIVATOR RHAS-RELATED"/>
    <property type="match status" value="1"/>
</dbReference>
<dbReference type="InterPro" id="IPR050204">
    <property type="entry name" value="AraC_XylS_family_regulators"/>
</dbReference>
<evidence type="ECO:0000259" key="4">
    <source>
        <dbReference type="PROSITE" id="PS01124"/>
    </source>
</evidence>
<feature type="domain" description="HTH araC/xylS-type" evidence="4">
    <location>
        <begin position="215"/>
        <end position="313"/>
    </location>
</feature>
<keyword evidence="3" id="KW-0804">Transcription</keyword>
<reference evidence="5 6" key="1">
    <citation type="submission" date="2020-08" db="EMBL/GenBank/DDBJ databases">
        <title>Functional genomics of gut bacteria from endangered species of beetles.</title>
        <authorList>
            <person name="Carlos-Shanley C."/>
        </authorList>
    </citation>
    <scope>NUCLEOTIDE SEQUENCE [LARGE SCALE GENOMIC DNA]</scope>
    <source>
        <strain evidence="5 6">S00245</strain>
    </source>
</reference>